<sequence>MAQSRLERIGTIFTRVQSLLKSGAVKSEDKPIWYVVYEAFPPKYEPRFDRVAPNIEIQDIFYKEDIIRAKFQKEFGNNLRFNIAKNDTQSHTQRFISIYQDLEKTGVSDNELWDKALEEFNKENTSFQLKSQLKDEENDKTPAKEPTNKELPPAENKKSNVDLSKIFE</sequence>
<gene>
    <name evidence="9" type="ORF">KQX54_004104</name>
</gene>
<dbReference type="InterPro" id="IPR023611">
    <property type="entry name" value="mS23_dom_met"/>
</dbReference>
<dbReference type="AlphaFoldDB" id="A0AAV7IWN4"/>
<evidence type="ECO:0000256" key="6">
    <source>
        <dbReference type="ARBA" id="ARBA00035137"/>
    </source>
</evidence>
<evidence type="ECO:0000256" key="5">
    <source>
        <dbReference type="ARBA" id="ARBA00023274"/>
    </source>
</evidence>
<dbReference type="GO" id="GO:0003735">
    <property type="term" value="F:structural constituent of ribosome"/>
    <property type="evidence" value="ECO:0007669"/>
    <property type="project" value="InterPro"/>
</dbReference>
<evidence type="ECO:0000313" key="10">
    <source>
        <dbReference type="Proteomes" id="UP000826195"/>
    </source>
</evidence>
<evidence type="ECO:0000313" key="9">
    <source>
        <dbReference type="EMBL" id="KAH0560385.1"/>
    </source>
</evidence>
<dbReference type="InterPro" id="IPR059242">
    <property type="entry name" value="mS23_dom"/>
</dbReference>
<evidence type="ECO:0000256" key="4">
    <source>
        <dbReference type="ARBA" id="ARBA00023128"/>
    </source>
</evidence>
<feature type="domain" description="Small ribosomal subunit protein mS23 conserved" evidence="8">
    <location>
        <begin position="2"/>
        <end position="124"/>
    </location>
</feature>
<feature type="compositionally biased region" description="Basic and acidic residues" evidence="7">
    <location>
        <begin position="155"/>
        <end position="168"/>
    </location>
</feature>
<dbReference type="PANTHER" id="PTHR15925:SF2">
    <property type="entry name" value="SMALL RIBOSOMAL SUBUNIT PROTEIN MS23"/>
    <property type="match status" value="1"/>
</dbReference>
<evidence type="ECO:0000256" key="7">
    <source>
        <dbReference type="SAM" id="MobiDB-lite"/>
    </source>
</evidence>
<keyword evidence="10" id="KW-1185">Reference proteome</keyword>
<dbReference type="InterPro" id="IPR019520">
    <property type="entry name" value="Ribosomal_mS23_met"/>
</dbReference>
<feature type="compositionally biased region" description="Basic and acidic residues" evidence="7">
    <location>
        <begin position="132"/>
        <end position="148"/>
    </location>
</feature>
<feature type="region of interest" description="Disordered" evidence="7">
    <location>
        <begin position="128"/>
        <end position="168"/>
    </location>
</feature>
<protein>
    <recommendedName>
        <fullName evidence="6">Small ribosomal subunit protein mS23</fullName>
    </recommendedName>
</protein>
<dbReference type="Pfam" id="PF10484">
    <property type="entry name" value="MRP-S23"/>
    <property type="match status" value="1"/>
</dbReference>
<dbReference type="PANTHER" id="PTHR15925">
    <property type="entry name" value="MITOCHONDRIAL RIBOSOMAL PROTEIN S23"/>
    <property type="match status" value="1"/>
</dbReference>
<dbReference type="GO" id="GO:0006412">
    <property type="term" value="P:translation"/>
    <property type="evidence" value="ECO:0007669"/>
    <property type="project" value="InterPro"/>
</dbReference>
<dbReference type="GO" id="GO:0005739">
    <property type="term" value="C:mitochondrion"/>
    <property type="evidence" value="ECO:0007669"/>
    <property type="project" value="InterPro"/>
</dbReference>
<dbReference type="Proteomes" id="UP000826195">
    <property type="component" value="Unassembled WGS sequence"/>
</dbReference>
<keyword evidence="5" id="KW-0687">Ribonucleoprotein</keyword>
<name>A0AAV7IWN4_COTGL</name>
<dbReference type="CDD" id="cd23701">
    <property type="entry name" value="At1g26750"/>
    <property type="match status" value="1"/>
</dbReference>
<comment type="caution">
    <text evidence="9">The sequence shown here is derived from an EMBL/GenBank/DDBJ whole genome shotgun (WGS) entry which is preliminary data.</text>
</comment>
<accession>A0AAV7IWN4</accession>
<dbReference type="EMBL" id="JAHXZJ010000374">
    <property type="protein sequence ID" value="KAH0560385.1"/>
    <property type="molecule type" value="Genomic_DNA"/>
</dbReference>
<comment type="similarity">
    <text evidence="2">Belongs to the mitochondrion-specific ribosomal protein mS23 family.</text>
</comment>
<proteinExistence type="inferred from homology"/>
<organism evidence="9 10">
    <name type="scientific">Cotesia glomerata</name>
    <name type="common">Lepidopteran parasitic wasp</name>
    <name type="synonym">Apanteles glomeratus</name>
    <dbReference type="NCBI Taxonomy" id="32391"/>
    <lineage>
        <taxon>Eukaryota</taxon>
        <taxon>Metazoa</taxon>
        <taxon>Ecdysozoa</taxon>
        <taxon>Arthropoda</taxon>
        <taxon>Hexapoda</taxon>
        <taxon>Insecta</taxon>
        <taxon>Pterygota</taxon>
        <taxon>Neoptera</taxon>
        <taxon>Endopterygota</taxon>
        <taxon>Hymenoptera</taxon>
        <taxon>Apocrita</taxon>
        <taxon>Ichneumonoidea</taxon>
        <taxon>Braconidae</taxon>
        <taxon>Microgastrinae</taxon>
        <taxon>Cotesia</taxon>
    </lineage>
</organism>
<keyword evidence="4" id="KW-0496">Mitochondrion</keyword>
<evidence type="ECO:0000256" key="3">
    <source>
        <dbReference type="ARBA" id="ARBA00022980"/>
    </source>
</evidence>
<evidence type="ECO:0000256" key="2">
    <source>
        <dbReference type="ARBA" id="ARBA00009864"/>
    </source>
</evidence>
<reference evidence="9 10" key="1">
    <citation type="journal article" date="2021" name="J. Hered.">
        <title>A chromosome-level genome assembly of the parasitoid wasp, Cotesia glomerata (Hymenoptera: Braconidae).</title>
        <authorList>
            <person name="Pinto B.J."/>
            <person name="Weis J.J."/>
            <person name="Gamble T."/>
            <person name="Ode P.J."/>
            <person name="Paul R."/>
            <person name="Zaspel J.M."/>
        </authorList>
    </citation>
    <scope>NUCLEOTIDE SEQUENCE [LARGE SCALE GENOMIC DNA]</scope>
    <source>
        <strain evidence="9">CgM1</strain>
    </source>
</reference>
<evidence type="ECO:0000256" key="1">
    <source>
        <dbReference type="ARBA" id="ARBA00004173"/>
    </source>
</evidence>
<evidence type="ECO:0000259" key="8">
    <source>
        <dbReference type="Pfam" id="PF10484"/>
    </source>
</evidence>
<keyword evidence="3" id="KW-0689">Ribosomal protein</keyword>
<dbReference type="GO" id="GO:0005840">
    <property type="term" value="C:ribosome"/>
    <property type="evidence" value="ECO:0007669"/>
    <property type="project" value="InterPro"/>
</dbReference>
<comment type="subcellular location">
    <subcellularLocation>
        <location evidence="1">Mitochondrion</location>
    </subcellularLocation>
</comment>